<accession>A0A9P7ZK41</accession>
<organism evidence="2 3">
    <name type="scientific">Emericellopsis atlantica</name>
    <dbReference type="NCBI Taxonomy" id="2614577"/>
    <lineage>
        <taxon>Eukaryota</taxon>
        <taxon>Fungi</taxon>
        <taxon>Dikarya</taxon>
        <taxon>Ascomycota</taxon>
        <taxon>Pezizomycotina</taxon>
        <taxon>Sordariomycetes</taxon>
        <taxon>Hypocreomycetidae</taxon>
        <taxon>Hypocreales</taxon>
        <taxon>Bionectriaceae</taxon>
        <taxon>Emericellopsis</taxon>
    </lineage>
</organism>
<evidence type="ECO:0000256" key="1">
    <source>
        <dbReference type="SAM" id="Phobius"/>
    </source>
</evidence>
<keyword evidence="3" id="KW-1185">Reference proteome</keyword>
<dbReference type="EMBL" id="MU251259">
    <property type="protein sequence ID" value="KAG9253085.1"/>
    <property type="molecule type" value="Genomic_DNA"/>
</dbReference>
<dbReference type="GO" id="GO:0046873">
    <property type="term" value="F:metal ion transmembrane transporter activity"/>
    <property type="evidence" value="ECO:0007669"/>
    <property type="project" value="InterPro"/>
</dbReference>
<dbReference type="RefSeq" id="XP_046117009.1">
    <property type="nucleotide sequence ID" value="XM_046257930.1"/>
</dbReference>
<comment type="caution">
    <text evidence="2">The sequence shown here is derived from an EMBL/GenBank/DDBJ whole genome shotgun (WGS) entry which is preliminary data.</text>
</comment>
<keyword evidence="1" id="KW-0812">Transmembrane</keyword>
<reference evidence="2" key="1">
    <citation type="journal article" date="2021" name="IMA Fungus">
        <title>Genomic characterization of three marine fungi, including Emericellopsis atlantica sp. nov. with signatures of a generalist lifestyle and marine biomass degradation.</title>
        <authorList>
            <person name="Hagestad O.C."/>
            <person name="Hou L."/>
            <person name="Andersen J.H."/>
            <person name="Hansen E.H."/>
            <person name="Altermark B."/>
            <person name="Li C."/>
            <person name="Kuhnert E."/>
            <person name="Cox R.J."/>
            <person name="Crous P.W."/>
            <person name="Spatafora J.W."/>
            <person name="Lail K."/>
            <person name="Amirebrahimi M."/>
            <person name="Lipzen A."/>
            <person name="Pangilinan J."/>
            <person name="Andreopoulos W."/>
            <person name="Hayes R.D."/>
            <person name="Ng V."/>
            <person name="Grigoriev I.V."/>
            <person name="Jackson S.A."/>
            <person name="Sutton T.D.S."/>
            <person name="Dobson A.D.W."/>
            <person name="Rama T."/>
        </authorList>
    </citation>
    <scope>NUCLEOTIDE SEQUENCE</scope>
    <source>
        <strain evidence="2">TS7</strain>
    </source>
</reference>
<keyword evidence="1" id="KW-1133">Transmembrane helix</keyword>
<dbReference type="GO" id="GO:0016020">
    <property type="term" value="C:membrane"/>
    <property type="evidence" value="ECO:0007669"/>
    <property type="project" value="InterPro"/>
</dbReference>
<sequence>MDAEPGKKLHYRRIQISRTVSGSVDDHATVQPHLSQAELALFAEPSAESPEVMPATASLGFRAASHQWRRPQEENWCTLKEFHLIGMARPKSRRNASDSWYNIPIPFMAFITRKIRIESSGHGEITGLVVQCARVPLSSTFFRVDASQQAASSPDDAFTARFLREMQLLDSMYSPMRSSPNGRQWFLLQVYHAHLNLFAAFLGVFSVHFLEPRMCALHGPAGKQRIFRWKMDELRRDSGFLRDLKRVGAEMRATLESTLDVTLAAQGNTTTASAIISAEIQGSIREAWTHLEQMADGVEHKTDLLTTTRERRQSDNVRQLTILATIFLPLSLSAGILSMQARFKDLGPLLFDFFAVFSILAVLATLFIAALLLYDKTSELNSRLQYNTKHTYLAFTETSQGIAKVLLLIFAFGLALMGGIGMFSPSPNPEGIFFGLVIWGGAGLFMAVSSIGYRYLILFRARRNTVSNGELTDGPQGDGTAVGSREGVPMALMTSRRNSSRNAFLPASVHVLTELPQEGV</sequence>
<dbReference type="OrthoDB" id="3231000at2759"/>
<evidence type="ECO:0000313" key="2">
    <source>
        <dbReference type="EMBL" id="KAG9253085.1"/>
    </source>
</evidence>
<protein>
    <submittedName>
        <fullName evidence="2">Uncharacterized protein</fullName>
    </submittedName>
</protein>
<feature type="transmembrane region" description="Helical" evidence="1">
    <location>
        <begin position="353"/>
        <end position="374"/>
    </location>
</feature>
<dbReference type="AlphaFoldDB" id="A0A9P7ZK41"/>
<proteinExistence type="predicted"/>
<name>A0A9P7ZK41_9HYPO</name>
<evidence type="ECO:0000313" key="3">
    <source>
        <dbReference type="Proteomes" id="UP000887229"/>
    </source>
</evidence>
<feature type="transmembrane region" description="Helical" evidence="1">
    <location>
        <begin position="185"/>
        <end position="210"/>
    </location>
</feature>
<feature type="transmembrane region" description="Helical" evidence="1">
    <location>
        <begin position="431"/>
        <end position="453"/>
    </location>
</feature>
<dbReference type="Pfam" id="PF01544">
    <property type="entry name" value="CorA"/>
    <property type="match status" value="1"/>
</dbReference>
<dbReference type="Gene3D" id="1.20.58.340">
    <property type="entry name" value="Magnesium transport protein CorA, transmembrane region"/>
    <property type="match status" value="1"/>
</dbReference>
<gene>
    <name evidence="2" type="ORF">F5Z01DRAFT_174142</name>
</gene>
<dbReference type="InterPro" id="IPR002523">
    <property type="entry name" value="MgTranspt_CorA/ZnTranspt_ZntB"/>
</dbReference>
<feature type="transmembrane region" description="Helical" evidence="1">
    <location>
        <begin position="320"/>
        <end position="341"/>
    </location>
</feature>
<keyword evidence="1" id="KW-0472">Membrane</keyword>
<dbReference type="Proteomes" id="UP000887229">
    <property type="component" value="Unassembled WGS sequence"/>
</dbReference>
<feature type="transmembrane region" description="Helical" evidence="1">
    <location>
        <begin position="405"/>
        <end position="425"/>
    </location>
</feature>
<dbReference type="GeneID" id="70288833"/>